<sequence length="45" mass="4701">MSHVSASSCAERAIWGVRSAKMVGSGFGAAVGGVTPRRIQLINRE</sequence>
<reference evidence="1" key="2">
    <citation type="submission" date="2004-02" db="EMBL/GenBank/DDBJ databases">
        <authorList>
            <consortium name="Genoscope"/>
            <consortium name="Whitehead Institute Centre for Genome Research"/>
        </authorList>
    </citation>
    <scope>NUCLEOTIDE SEQUENCE</scope>
</reference>
<accession>Q4S918</accession>
<reference evidence="1" key="1">
    <citation type="journal article" date="2004" name="Nature">
        <title>Genome duplication in the teleost fish Tetraodon nigroviridis reveals the early vertebrate proto-karyotype.</title>
        <authorList>
            <person name="Jaillon O."/>
            <person name="Aury J.-M."/>
            <person name="Brunet F."/>
            <person name="Petit J.-L."/>
            <person name="Stange-Thomann N."/>
            <person name="Mauceli E."/>
            <person name="Bouneau L."/>
            <person name="Fischer C."/>
            <person name="Ozouf-Costaz C."/>
            <person name="Bernot A."/>
            <person name="Nicaud S."/>
            <person name="Jaffe D."/>
            <person name="Fisher S."/>
            <person name="Lutfalla G."/>
            <person name="Dossat C."/>
            <person name="Segurens B."/>
            <person name="Dasilva C."/>
            <person name="Salanoubat M."/>
            <person name="Levy M."/>
            <person name="Boudet N."/>
            <person name="Castellano S."/>
            <person name="Anthouard V."/>
            <person name="Jubin C."/>
            <person name="Castelli V."/>
            <person name="Katinka M."/>
            <person name="Vacherie B."/>
            <person name="Biemont C."/>
            <person name="Skalli Z."/>
            <person name="Cattolico L."/>
            <person name="Poulain J."/>
            <person name="De Berardinis V."/>
            <person name="Cruaud C."/>
            <person name="Duprat S."/>
            <person name="Brottier P."/>
            <person name="Coutanceau J.-P."/>
            <person name="Gouzy J."/>
            <person name="Parra G."/>
            <person name="Lardier G."/>
            <person name="Chapple C."/>
            <person name="McKernan K.J."/>
            <person name="McEwan P."/>
            <person name="Bosak S."/>
            <person name="Kellis M."/>
            <person name="Volff J.-N."/>
            <person name="Guigo R."/>
            <person name="Zody M.C."/>
            <person name="Mesirov J."/>
            <person name="Lindblad-Toh K."/>
            <person name="Birren B."/>
            <person name="Nusbaum C."/>
            <person name="Kahn D."/>
            <person name="Robinson-Rechavi M."/>
            <person name="Laudet V."/>
            <person name="Schachter V."/>
            <person name="Quetier F."/>
            <person name="Saurin W."/>
            <person name="Scarpelli C."/>
            <person name="Wincker P."/>
            <person name="Lander E.S."/>
            <person name="Weissenbach J."/>
            <person name="Roest Crollius H."/>
        </authorList>
    </citation>
    <scope>NUCLEOTIDE SEQUENCE [LARGE SCALE GENOMIC DNA]</scope>
</reference>
<evidence type="ECO:0000313" key="1">
    <source>
        <dbReference type="EMBL" id="CAG02864.1"/>
    </source>
</evidence>
<proteinExistence type="predicted"/>
<protein>
    <submittedName>
        <fullName evidence="1">Chromosome undetermined SCAF14702, whole genome shotgun sequence</fullName>
    </submittedName>
</protein>
<dbReference type="AlphaFoldDB" id="Q4S918"/>
<dbReference type="EMBL" id="CAAE01014702">
    <property type="protein sequence ID" value="CAG02864.1"/>
    <property type="molecule type" value="Genomic_DNA"/>
</dbReference>
<name>Q4S918_TETNG</name>
<gene>
    <name evidence="1" type="ORF">GSTENG00022099001</name>
</gene>
<dbReference type="KEGG" id="tng:GSTEN00022099G001"/>
<organism evidence="1">
    <name type="scientific">Tetraodon nigroviridis</name>
    <name type="common">Spotted green pufferfish</name>
    <name type="synonym">Chelonodon nigroviridis</name>
    <dbReference type="NCBI Taxonomy" id="99883"/>
    <lineage>
        <taxon>Eukaryota</taxon>
        <taxon>Metazoa</taxon>
        <taxon>Chordata</taxon>
        <taxon>Craniata</taxon>
        <taxon>Vertebrata</taxon>
        <taxon>Euteleostomi</taxon>
        <taxon>Actinopterygii</taxon>
        <taxon>Neopterygii</taxon>
        <taxon>Teleostei</taxon>
        <taxon>Neoteleostei</taxon>
        <taxon>Acanthomorphata</taxon>
        <taxon>Eupercaria</taxon>
        <taxon>Tetraodontiformes</taxon>
        <taxon>Tetradontoidea</taxon>
        <taxon>Tetraodontidae</taxon>
        <taxon>Tetraodon</taxon>
    </lineage>
</organism>